<comment type="caution">
    <text evidence="2">The sequence shown here is derived from an EMBL/GenBank/DDBJ whole genome shotgun (WGS) entry which is preliminary data.</text>
</comment>
<accession>A0A3N9WD11</accession>
<reference evidence="2 3" key="1">
    <citation type="submission" date="2018-05" db="EMBL/GenBank/DDBJ databases">
        <title>Micromonospora from Atacama Desert.</title>
        <authorList>
            <person name="Carro L."/>
            <person name="Goodfellow M."/>
            <person name="Klenk H.-P."/>
        </authorList>
    </citation>
    <scope>NUCLEOTIDE SEQUENCE [LARGE SCALE GENOMIC DNA]</scope>
    <source>
        <strain evidence="2 3">LB39</strain>
    </source>
</reference>
<evidence type="ECO:0000256" key="1">
    <source>
        <dbReference type="SAM" id="MobiDB-lite"/>
    </source>
</evidence>
<keyword evidence="3" id="KW-1185">Reference proteome</keyword>
<gene>
    <name evidence="2" type="ORF">DLJ59_26520</name>
</gene>
<protein>
    <submittedName>
        <fullName evidence="2">Uncharacterized protein</fullName>
    </submittedName>
</protein>
<dbReference type="OrthoDB" id="4241903at2"/>
<organism evidence="2 3">
    <name type="scientific">Micromonospora inaquosa</name>
    <dbReference type="NCBI Taxonomy" id="2203716"/>
    <lineage>
        <taxon>Bacteria</taxon>
        <taxon>Bacillati</taxon>
        <taxon>Actinomycetota</taxon>
        <taxon>Actinomycetes</taxon>
        <taxon>Micromonosporales</taxon>
        <taxon>Micromonosporaceae</taxon>
        <taxon>Micromonospora</taxon>
    </lineage>
</organism>
<dbReference type="Proteomes" id="UP000282312">
    <property type="component" value="Unassembled WGS sequence"/>
</dbReference>
<feature type="compositionally biased region" description="Polar residues" evidence="1">
    <location>
        <begin position="66"/>
        <end position="79"/>
    </location>
</feature>
<dbReference type="EMBL" id="QGSZ01000287">
    <property type="protein sequence ID" value="RQW98757.1"/>
    <property type="molecule type" value="Genomic_DNA"/>
</dbReference>
<evidence type="ECO:0000313" key="2">
    <source>
        <dbReference type="EMBL" id="RQW98757.1"/>
    </source>
</evidence>
<proteinExistence type="predicted"/>
<dbReference type="AlphaFoldDB" id="A0A3N9WD11"/>
<evidence type="ECO:0000313" key="3">
    <source>
        <dbReference type="Proteomes" id="UP000282312"/>
    </source>
</evidence>
<sequence>MAMAGMFAGAVPASAGPAQPSEGEIRAALESVADGSWTESDIAVLKQVPEIGHSVPDPRDPGILVTSPQQPGSSAKQSGSRSFGVLALSCTSQWAYVEKNDVFGSRIYRFNVETEWCYDTVTKKLSSIDRADGYLSHTSWGIYFNTWEVDSKSVRGDRFSGYHNKKAAVDYCVAVYGCYTQTHPKINIELGSTAGANPWSWKVSSSSAG</sequence>
<name>A0A3N9WD11_9ACTN</name>
<feature type="region of interest" description="Disordered" evidence="1">
    <location>
        <begin position="53"/>
        <end position="79"/>
    </location>
</feature>